<evidence type="ECO:0000256" key="2">
    <source>
        <dbReference type="ARBA" id="ARBA00012782"/>
    </source>
</evidence>
<dbReference type="Proteomes" id="UP000677305">
    <property type="component" value="Chromosome"/>
</dbReference>
<proteinExistence type="inferred from homology"/>
<keyword evidence="3" id="KW-0378">Hydrolase</keyword>
<comment type="similarity">
    <text evidence="1">Belongs to the metallo-dependent hydrolases superfamily. Adenine deaminase family.</text>
</comment>
<dbReference type="SUPFAM" id="SSF51556">
    <property type="entry name" value="Metallo-dependent hydrolases"/>
    <property type="match status" value="1"/>
</dbReference>
<dbReference type="EMBL" id="CP058561">
    <property type="protein sequence ID" value="QUH30387.1"/>
    <property type="molecule type" value="Genomic_DNA"/>
</dbReference>
<reference evidence="7 8" key="1">
    <citation type="submission" date="2020-07" db="EMBL/GenBank/DDBJ databases">
        <title>Vallitalea guaymasensis genome.</title>
        <authorList>
            <person name="Postec A."/>
        </authorList>
    </citation>
    <scope>NUCLEOTIDE SEQUENCE [LARGE SCALE GENOMIC DNA]</scope>
    <source>
        <strain evidence="7 8">Ra1766G1</strain>
    </source>
</reference>
<dbReference type="Pfam" id="PF01979">
    <property type="entry name" value="Amidohydro_1"/>
    <property type="match status" value="1"/>
</dbReference>
<dbReference type="InterPro" id="IPR032466">
    <property type="entry name" value="Metal_Hydrolase"/>
</dbReference>
<evidence type="ECO:0000256" key="4">
    <source>
        <dbReference type="ARBA" id="ARBA00047720"/>
    </source>
</evidence>
<accession>A0A8J8MCJ0</accession>
<sequence length="398" mass="43847">MMEIIETAKNHTKFLQGHAPSLVGRELSAYLSTGISSCHETSFSEEARYKLRAGMTLECRESSIVHDIKALAPVLKEFNYPVTTTFCTDDREPDDILKEGHLDHVIRVAIKEGIPPIEAVKMATYNASKLLNKDDIGLIAPGRYANIVLLDRLEEFVVNEVFYKGELVAKEGKMVKPIPNKNYPLENRNTVIFEEKPTKEDFRIASDKDEATMNIIAFNKEVPIITDLEQITLNTKEGYVDISDREDLAVLSVFERHGKKGKKSTCLVKDLGLTHGAIASTVSHDTHNLAVVGKNEDDMMKAVDTLCEVGGGIVCVVDGEIEALIELPIAGLMSDKKIDELAPKTALLKAKISELGLKATCPIIQVASFSLPVIPNVRLTDLGLVDVNKQEIIPIIIS</sequence>
<evidence type="ECO:0000256" key="1">
    <source>
        <dbReference type="ARBA" id="ARBA00006773"/>
    </source>
</evidence>
<evidence type="ECO:0000313" key="8">
    <source>
        <dbReference type="Proteomes" id="UP000677305"/>
    </source>
</evidence>
<dbReference type="AlphaFoldDB" id="A0A8J8MCJ0"/>
<evidence type="ECO:0000313" key="7">
    <source>
        <dbReference type="EMBL" id="QUH30387.1"/>
    </source>
</evidence>
<dbReference type="InterPro" id="IPR026912">
    <property type="entry name" value="Adenine_deam_C"/>
</dbReference>
<dbReference type="PANTHER" id="PTHR11113">
    <property type="entry name" value="N-ACETYLGLUCOSAMINE-6-PHOSPHATE DEACETYLASE"/>
    <property type="match status" value="1"/>
</dbReference>
<evidence type="ECO:0000256" key="3">
    <source>
        <dbReference type="ARBA" id="ARBA00022801"/>
    </source>
</evidence>
<evidence type="ECO:0000259" key="5">
    <source>
        <dbReference type="Pfam" id="PF01979"/>
    </source>
</evidence>
<dbReference type="EC" id="3.5.4.2" evidence="2"/>
<keyword evidence="8" id="KW-1185">Reference proteome</keyword>
<protein>
    <recommendedName>
        <fullName evidence="2">adenine deaminase</fullName>
        <ecNumber evidence="2">3.5.4.2</ecNumber>
    </recommendedName>
</protein>
<dbReference type="PANTHER" id="PTHR11113:SF2">
    <property type="entry name" value="ADENINE DEAMINASE"/>
    <property type="match status" value="1"/>
</dbReference>
<feature type="domain" description="Amidohydrolase-related" evidence="5">
    <location>
        <begin position="4"/>
        <end position="168"/>
    </location>
</feature>
<dbReference type="InterPro" id="IPR011059">
    <property type="entry name" value="Metal-dep_hydrolase_composite"/>
</dbReference>
<dbReference type="RefSeq" id="WP_212690554.1">
    <property type="nucleotide sequence ID" value="NZ_CP058561.1"/>
</dbReference>
<evidence type="ECO:0000259" key="6">
    <source>
        <dbReference type="Pfam" id="PF13382"/>
    </source>
</evidence>
<dbReference type="GO" id="GO:0000034">
    <property type="term" value="F:adenine deaminase activity"/>
    <property type="evidence" value="ECO:0007669"/>
    <property type="project" value="UniProtKB-EC"/>
</dbReference>
<dbReference type="Pfam" id="PF13382">
    <property type="entry name" value="Adenine_deam_C"/>
    <property type="match status" value="1"/>
</dbReference>
<dbReference type="KEGG" id="vgu:HYG85_16325"/>
<gene>
    <name evidence="7" type="ORF">HYG85_16325</name>
</gene>
<feature type="domain" description="Adenine deaminase C-terminal" evidence="6">
    <location>
        <begin position="224"/>
        <end position="390"/>
    </location>
</feature>
<comment type="catalytic activity">
    <reaction evidence="4">
        <text>adenine + H2O + H(+) = hypoxanthine + NH4(+)</text>
        <dbReference type="Rhea" id="RHEA:23688"/>
        <dbReference type="ChEBI" id="CHEBI:15377"/>
        <dbReference type="ChEBI" id="CHEBI:15378"/>
        <dbReference type="ChEBI" id="CHEBI:16708"/>
        <dbReference type="ChEBI" id="CHEBI:17368"/>
        <dbReference type="ChEBI" id="CHEBI:28938"/>
        <dbReference type="EC" id="3.5.4.2"/>
    </reaction>
</comment>
<organism evidence="7 8">
    <name type="scientific">Vallitalea guaymasensis</name>
    <dbReference type="NCBI Taxonomy" id="1185412"/>
    <lineage>
        <taxon>Bacteria</taxon>
        <taxon>Bacillati</taxon>
        <taxon>Bacillota</taxon>
        <taxon>Clostridia</taxon>
        <taxon>Lachnospirales</taxon>
        <taxon>Vallitaleaceae</taxon>
        <taxon>Vallitalea</taxon>
    </lineage>
</organism>
<name>A0A8J8MCJ0_9FIRM</name>
<dbReference type="Gene3D" id="3.20.20.140">
    <property type="entry name" value="Metal-dependent hydrolases"/>
    <property type="match status" value="1"/>
</dbReference>
<dbReference type="SUPFAM" id="SSF51338">
    <property type="entry name" value="Composite domain of metallo-dependent hydrolases"/>
    <property type="match status" value="1"/>
</dbReference>
<dbReference type="InterPro" id="IPR006680">
    <property type="entry name" value="Amidohydro-rel"/>
</dbReference>